<dbReference type="RefSeq" id="WP_002293948.1">
    <property type="nucleotide sequence ID" value="NZ_BTRQ01000081.1"/>
</dbReference>
<gene>
    <name evidence="1" type="ORF">B1P95_12405</name>
</gene>
<evidence type="ECO:0000313" key="2">
    <source>
        <dbReference type="Proteomes" id="UP000191171"/>
    </source>
</evidence>
<sequence length="42" mass="4898">MQPLQMLYDNKPELNDPDISFAFFEMIGSDDLFKTTSLSIRK</sequence>
<name>A0A1S8I6K9_ENTFC</name>
<comment type="caution">
    <text evidence="1">The sequence shown here is derived from an EMBL/GenBank/DDBJ whole genome shotgun (WGS) entry which is preliminary data.</text>
</comment>
<evidence type="ECO:0000313" key="1">
    <source>
        <dbReference type="EMBL" id="OOL80150.1"/>
    </source>
</evidence>
<organism evidence="1 2">
    <name type="scientific">Enterococcus faecium</name>
    <name type="common">Streptococcus faecium</name>
    <dbReference type="NCBI Taxonomy" id="1352"/>
    <lineage>
        <taxon>Bacteria</taxon>
        <taxon>Bacillati</taxon>
        <taxon>Bacillota</taxon>
        <taxon>Bacilli</taxon>
        <taxon>Lactobacillales</taxon>
        <taxon>Enterococcaceae</taxon>
        <taxon>Enterococcus</taxon>
    </lineage>
</organism>
<dbReference type="AlphaFoldDB" id="A0A1S8I6K9"/>
<proteinExistence type="predicted"/>
<reference evidence="1 2" key="1">
    <citation type="submission" date="2017-02" db="EMBL/GenBank/DDBJ databases">
        <title>Clonality and virulence of isolates of VRE in Hematopoietic Stem Cell Transplanted (HSCT) patients.</title>
        <authorList>
            <person name="Marchi A.P."/>
            <person name="Martins R.C."/>
            <person name="Marie S.K."/>
            <person name="Levin A.S."/>
            <person name="Costa S.F."/>
        </authorList>
    </citation>
    <scope>NUCLEOTIDE SEQUENCE [LARGE SCALE GENOMIC DNA]</scope>
    <source>
        <strain evidence="1 2">LIM1759</strain>
    </source>
</reference>
<dbReference type="Proteomes" id="UP000191171">
    <property type="component" value="Unassembled WGS sequence"/>
</dbReference>
<dbReference type="EMBL" id="MVGJ01000082">
    <property type="protein sequence ID" value="OOL80150.1"/>
    <property type="molecule type" value="Genomic_DNA"/>
</dbReference>
<protein>
    <submittedName>
        <fullName evidence="1">Uncharacterized protein</fullName>
    </submittedName>
</protein>
<accession>A0A1S8I6K9</accession>